<gene>
    <name evidence="6" type="ORF">FHX61_003730</name>
</gene>
<evidence type="ECO:0000313" key="7">
    <source>
        <dbReference type="Proteomes" id="UP000578036"/>
    </source>
</evidence>
<evidence type="ECO:0000256" key="4">
    <source>
        <dbReference type="ARBA" id="ARBA00023163"/>
    </source>
</evidence>
<dbReference type="GO" id="GO:0000976">
    <property type="term" value="F:transcription cis-regulatory region binding"/>
    <property type="evidence" value="ECO:0007669"/>
    <property type="project" value="TreeGrafter"/>
</dbReference>
<dbReference type="PANTHER" id="PTHR30126:SF40">
    <property type="entry name" value="HTH-TYPE TRANSCRIPTIONAL REGULATOR GLTR"/>
    <property type="match status" value="1"/>
</dbReference>
<dbReference type="InterPro" id="IPR036390">
    <property type="entry name" value="WH_DNA-bd_sf"/>
</dbReference>
<proteinExistence type="inferred from homology"/>
<dbReference type="GO" id="GO:0003700">
    <property type="term" value="F:DNA-binding transcription factor activity"/>
    <property type="evidence" value="ECO:0007669"/>
    <property type="project" value="InterPro"/>
</dbReference>
<dbReference type="Pfam" id="PF03466">
    <property type="entry name" value="LysR_substrate"/>
    <property type="match status" value="1"/>
</dbReference>
<keyword evidence="7" id="KW-1185">Reference proteome</keyword>
<evidence type="ECO:0000259" key="5">
    <source>
        <dbReference type="PROSITE" id="PS50931"/>
    </source>
</evidence>
<comment type="caution">
    <text evidence="6">The sequence shown here is derived from an EMBL/GenBank/DDBJ whole genome shotgun (WGS) entry which is preliminary data.</text>
</comment>
<evidence type="ECO:0000256" key="1">
    <source>
        <dbReference type="ARBA" id="ARBA00009437"/>
    </source>
</evidence>
<dbReference type="Proteomes" id="UP000578036">
    <property type="component" value="Unassembled WGS sequence"/>
</dbReference>
<evidence type="ECO:0000313" key="6">
    <source>
        <dbReference type="EMBL" id="MBB3009057.1"/>
    </source>
</evidence>
<protein>
    <submittedName>
        <fullName evidence="6">DNA-binding transcriptional LysR family regulator</fullName>
    </submittedName>
</protein>
<dbReference type="SUPFAM" id="SSF46785">
    <property type="entry name" value="Winged helix' DNA-binding domain"/>
    <property type="match status" value="1"/>
</dbReference>
<keyword evidence="3 6" id="KW-0238">DNA-binding</keyword>
<dbReference type="PANTHER" id="PTHR30126">
    <property type="entry name" value="HTH-TYPE TRANSCRIPTIONAL REGULATOR"/>
    <property type="match status" value="1"/>
</dbReference>
<comment type="similarity">
    <text evidence="1">Belongs to the LysR transcriptional regulatory family.</text>
</comment>
<dbReference type="InterPro" id="IPR005119">
    <property type="entry name" value="LysR_subst-bd"/>
</dbReference>
<keyword evidence="2" id="KW-0805">Transcription regulation</keyword>
<sequence>MGAAPAPRRGCGQGHAPCRMAAKLPAPDMETPDRLLRSFLRIAALKSLSKAADDLNQTQSGVSKQLAALEAHLGKALFTRTGRGVALTEAGQKLQEAIEAPYRAIDHAVDMIRDAHGSTEGTVRLALVHTVSYYFIGDVVASFVSAHPGVNLSMMGRSSPEVVALVESGKADLGVAYDTAVDTASLAVYPLFDDTMCLVEQGSIAPADDPGVDLRSRDLRLVTFPHGYALRRMLDSAGLKGAYVAEAETVDAMLKLVSAGVGSCILPSRLPHKLLAEYGLCKVKIHAPLLKRRMVAVAHPERQPFPLAAALLSCALQVAKALDT</sequence>
<keyword evidence="4" id="KW-0804">Transcription</keyword>
<feature type="domain" description="HTH lysR-type" evidence="5">
    <location>
        <begin position="34"/>
        <end position="88"/>
    </location>
</feature>
<evidence type="ECO:0000256" key="2">
    <source>
        <dbReference type="ARBA" id="ARBA00023015"/>
    </source>
</evidence>
<dbReference type="AlphaFoldDB" id="A0A7W4YT29"/>
<reference evidence="6 7" key="1">
    <citation type="submission" date="2020-08" db="EMBL/GenBank/DDBJ databases">
        <title>Genomic Encyclopedia of Type Strains, Phase IV (KMG-V): Genome sequencing to study the core and pangenomes of soil and plant-associated prokaryotes.</title>
        <authorList>
            <person name="Whitman W."/>
        </authorList>
    </citation>
    <scope>NUCLEOTIDE SEQUENCE [LARGE SCALE GENOMIC DNA]</scope>
    <source>
        <strain evidence="6 7">SLV-2362</strain>
    </source>
</reference>
<dbReference type="Pfam" id="PF00126">
    <property type="entry name" value="HTH_1"/>
    <property type="match status" value="1"/>
</dbReference>
<organism evidence="6 7">
    <name type="scientific">Cupriavidus alkaliphilus</name>
    <dbReference type="NCBI Taxonomy" id="942866"/>
    <lineage>
        <taxon>Bacteria</taxon>
        <taxon>Pseudomonadati</taxon>
        <taxon>Pseudomonadota</taxon>
        <taxon>Betaproteobacteria</taxon>
        <taxon>Burkholderiales</taxon>
        <taxon>Burkholderiaceae</taxon>
        <taxon>Cupriavidus</taxon>
    </lineage>
</organism>
<dbReference type="InterPro" id="IPR036388">
    <property type="entry name" value="WH-like_DNA-bd_sf"/>
</dbReference>
<dbReference type="EMBL" id="JACHWF010000004">
    <property type="protein sequence ID" value="MBB3009057.1"/>
    <property type="molecule type" value="Genomic_DNA"/>
</dbReference>
<dbReference type="PROSITE" id="PS50931">
    <property type="entry name" value="HTH_LYSR"/>
    <property type="match status" value="1"/>
</dbReference>
<dbReference type="PRINTS" id="PR00039">
    <property type="entry name" value="HTHLYSR"/>
</dbReference>
<dbReference type="Gene3D" id="3.40.190.290">
    <property type="match status" value="1"/>
</dbReference>
<name>A0A7W4YT29_9BURK</name>
<dbReference type="InterPro" id="IPR000847">
    <property type="entry name" value="LysR_HTH_N"/>
</dbReference>
<accession>A0A7W4YT29</accession>
<dbReference type="Gene3D" id="1.10.10.10">
    <property type="entry name" value="Winged helix-like DNA-binding domain superfamily/Winged helix DNA-binding domain"/>
    <property type="match status" value="1"/>
</dbReference>
<dbReference type="CDD" id="cd05466">
    <property type="entry name" value="PBP2_LTTR_substrate"/>
    <property type="match status" value="1"/>
</dbReference>
<dbReference type="SUPFAM" id="SSF53850">
    <property type="entry name" value="Periplasmic binding protein-like II"/>
    <property type="match status" value="1"/>
</dbReference>
<evidence type="ECO:0000256" key="3">
    <source>
        <dbReference type="ARBA" id="ARBA00023125"/>
    </source>
</evidence>